<feature type="non-terminal residue" evidence="8">
    <location>
        <position position="158"/>
    </location>
</feature>
<sequence>MKGYGSILYWMAPTIVSAFVFLGCIVFHSAPLDAGTIFTVLATLRIMSEPVRMIPEALSVLIQVVVSFDRLNTFLLDEELGSDEIVSSVKQSSDGDNNGVKIEGGNFTWDQESGSPTLADVNLEVKWGHKVAVVGPVGGGKSSLLHAILGEIPKISGN</sequence>
<dbReference type="Proteomes" id="UP001341840">
    <property type="component" value="Unassembled WGS sequence"/>
</dbReference>
<dbReference type="PROSITE" id="PS51257">
    <property type="entry name" value="PROKAR_LIPOPROTEIN"/>
    <property type="match status" value="1"/>
</dbReference>
<name>A0ABU6YR96_9FABA</name>
<feature type="domain" description="ABC transporter" evidence="7">
    <location>
        <begin position="118"/>
        <end position="157"/>
    </location>
</feature>
<evidence type="ECO:0000256" key="5">
    <source>
        <dbReference type="ARBA" id="ARBA00023136"/>
    </source>
</evidence>
<keyword evidence="1 6" id="KW-0812">Transmembrane</keyword>
<dbReference type="InterPro" id="IPR003439">
    <property type="entry name" value="ABC_transporter-like_ATP-bd"/>
</dbReference>
<evidence type="ECO:0000313" key="9">
    <source>
        <dbReference type="Proteomes" id="UP001341840"/>
    </source>
</evidence>
<comment type="caution">
    <text evidence="8">The sequence shown here is derived from an EMBL/GenBank/DDBJ whole genome shotgun (WGS) entry which is preliminary data.</text>
</comment>
<evidence type="ECO:0000256" key="4">
    <source>
        <dbReference type="ARBA" id="ARBA00022989"/>
    </source>
</evidence>
<dbReference type="PANTHER" id="PTHR24223:SF108">
    <property type="entry name" value="ABC TRANSPORTER C FAMILY MEMBER 8"/>
    <property type="match status" value="1"/>
</dbReference>
<organism evidence="8 9">
    <name type="scientific">Stylosanthes scabra</name>
    <dbReference type="NCBI Taxonomy" id="79078"/>
    <lineage>
        <taxon>Eukaryota</taxon>
        <taxon>Viridiplantae</taxon>
        <taxon>Streptophyta</taxon>
        <taxon>Embryophyta</taxon>
        <taxon>Tracheophyta</taxon>
        <taxon>Spermatophyta</taxon>
        <taxon>Magnoliopsida</taxon>
        <taxon>eudicotyledons</taxon>
        <taxon>Gunneridae</taxon>
        <taxon>Pentapetalae</taxon>
        <taxon>rosids</taxon>
        <taxon>fabids</taxon>
        <taxon>Fabales</taxon>
        <taxon>Fabaceae</taxon>
        <taxon>Papilionoideae</taxon>
        <taxon>50 kb inversion clade</taxon>
        <taxon>dalbergioids sensu lato</taxon>
        <taxon>Dalbergieae</taxon>
        <taxon>Pterocarpus clade</taxon>
        <taxon>Stylosanthes</taxon>
    </lineage>
</organism>
<dbReference type="InterPro" id="IPR050173">
    <property type="entry name" value="ABC_transporter_C-like"/>
</dbReference>
<keyword evidence="5 6" id="KW-0472">Membrane</keyword>
<evidence type="ECO:0000259" key="7">
    <source>
        <dbReference type="Pfam" id="PF00005"/>
    </source>
</evidence>
<dbReference type="GO" id="GO:0005524">
    <property type="term" value="F:ATP binding"/>
    <property type="evidence" value="ECO:0007669"/>
    <property type="project" value="UniProtKB-KW"/>
</dbReference>
<proteinExistence type="predicted"/>
<accession>A0ABU6YR96</accession>
<evidence type="ECO:0000313" key="8">
    <source>
        <dbReference type="EMBL" id="MED6212272.1"/>
    </source>
</evidence>
<keyword evidence="4 6" id="KW-1133">Transmembrane helix</keyword>
<dbReference type="InterPro" id="IPR027417">
    <property type="entry name" value="P-loop_NTPase"/>
</dbReference>
<evidence type="ECO:0000256" key="6">
    <source>
        <dbReference type="SAM" id="Phobius"/>
    </source>
</evidence>
<keyword evidence="9" id="KW-1185">Reference proteome</keyword>
<reference evidence="8 9" key="1">
    <citation type="journal article" date="2023" name="Plants (Basel)">
        <title>Bridging the Gap: Combining Genomics and Transcriptomics Approaches to Understand Stylosanthes scabra, an Orphan Legume from the Brazilian Caatinga.</title>
        <authorList>
            <person name="Ferreira-Neto J.R.C."/>
            <person name="da Silva M.D."/>
            <person name="Binneck E."/>
            <person name="de Melo N.F."/>
            <person name="da Silva R.H."/>
            <person name="de Melo A.L.T.M."/>
            <person name="Pandolfi V."/>
            <person name="Bustamante F.O."/>
            <person name="Brasileiro-Vidal A.C."/>
            <person name="Benko-Iseppon A.M."/>
        </authorList>
    </citation>
    <scope>NUCLEOTIDE SEQUENCE [LARGE SCALE GENOMIC DNA]</scope>
    <source>
        <tissue evidence="8">Leaves</tissue>
    </source>
</reference>
<evidence type="ECO:0000256" key="1">
    <source>
        <dbReference type="ARBA" id="ARBA00022692"/>
    </source>
</evidence>
<dbReference type="Pfam" id="PF00005">
    <property type="entry name" value="ABC_tran"/>
    <property type="match status" value="1"/>
</dbReference>
<evidence type="ECO:0000256" key="2">
    <source>
        <dbReference type="ARBA" id="ARBA00022741"/>
    </source>
</evidence>
<dbReference type="SUPFAM" id="SSF52540">
    <property type="entry name" value="P-loop containing nucleoside triphosphate hydrolases"/>
    <property type="match status" value="1"/>
</dbReference>
<keyword evidence="2" id="KW-0547">Nucleotide-binding</keyword>
<keyword evidence="3 8" id="KW-0067">ATP-binding</keyword>
<gene>
    <name evidence="8" type="primary">ABCC8_4</name>
    <name evidence="8" type="ORF">PIB30_081698</name>
</gene>
<feature type="transmembrane region" description="Helical" evidence="6">
    <location>
        <begin position="7"/>
        <end position="28"/>
    </location>
</feature>
<protein>
    <submittedName>
        <fullName evidence="8">ATP-binding cassette sub- C member 8</fullName>
    </submittedName>
</protein>
<dbReference type="EMBL" id="JASCZI010242886">
    <property type="protein sequence ID" value="MED6212272.1"/>
    <property type="molecule type" value="Genomic_DNA"/>
</dbReference>
<evidence type="ECO:0000256" key="3">
    <source>
        <dbReference type="ARBA" id="ARBA00022840"/>
    </source>
</evidence>
<dbReference type="PANTHER" id="PTHR24223">
    <property type="entry name" value="ATP-BINDING CASSETTE SUB-FAMILY C"/>
    <property type="match status" value="1"/>
</dbReference>
<dbReference type="Gene3D" id="3.40.50.300">
    <property type="entry name" value="P-loop containing nucleotide triphosphate hydrolases"/>
    <property type="match status" value="1"/>
</dbReference>
<dbReference type="InterPro" id="IPR036640">
    <property type="entry name" value="ABC1_TM_sf"/>
</dbReference>
<dbReference type="Gene3D" id="1.20.1560.10">
    <property type="entry name" value="ABC transporter type 1, transmembrane domain"/>
    <property type="match status" value="1"/>
</dbReference>